<comment type="caution">
    <text evidence="1">The sequence shown here is derived from an EMBL/GenBank/DDBJ whole genome shotgun (WGS) entry which is preliminary data.</text>
</comment>
<reference evidence="1 2" key="1">
    <citation type="journal article" date="2022" name="DNA Res.">
        <title>Chromosomal-level genome assembly of the orchid tree Bauhinia variegata (Leguminosae; Cercidoideae) supports the allotetraploid origin hypothesis of Bauhinia.</title>
        <authorList>
            <person name="Zhong Y."/>
            <person name="Chen Y."/>
            <person name="Zheng D."/>
            <person name="Pang J."/>
            <person name="Liu Y."/>
            <person name="Luo S."/>
            <person name="Meng S."/>
            <person name="Qian L."/>
            <person name="Wei D."/>
            <person name="Dai S."/>
            <person name="Zhou R."/>
        </authorList>
    </citation>
    <scope>NUCLEOTIDE SEQUENCE [LARGE SCALE GENOMIC DNA]</scope>
    <source>
        <strain evidence="1">BV-YZ2020</strain>
    </source>
</reference>
<keyword evidence="2" id="KW-1185">Reference proteome</keyword>
<name>A0ACB9Q6F0_BAUVA</name>
<organism evidence="1 2">
    <name type="scientific">Bauhinia variegata</name>
    <name type="common">Purple orchid tree</name>
    <name type="synonym">Phanera variegata</name>
    <dbReference type="NCBI Taxonomy" id="167791"/>
    <lineage>
        <taxon>Eukaryota</taxon>
        <taxon>Viridiplantae</taxon>
        <taxon>Streptophyta</taxon>
        <taxon>Embryophyta</taxon>
        <taxon>Tracheophyta</taxon>
        <taxon>Spermatophyta</taxon>
        <taxon>Magnoliopsida</taxon>
        <taxon>eudicotyledons</taxon>
        <taxon>Gunneridae</taxon>
        <taxon>Pentapetalae</taxon>
        <taxon>rosids</taxon>
        <taxon>fabids</taxon>
        <taxon>Fabales</taxon>
        <taxon>Fabaceae</taxon>
        <taxon>Cercidoideae</taxon>
        <taxon>Cercideae</taxon>
        <taxon>Bauhiniinae</taxon>
        <taxon>Bauhinia</taxon>
    </lineage>
</organism>
<dbReference type="EMBL" id="CM039426">
    <property type="protein sequence ID" value="KAI4356160.1"/>
    <property type="molecule type" value="Genomic_DNA"/>
</dbReference>
<dbReference type="Proteomes" id="UP000828941">
    <property type="component" value="Chromosome 1"/>
</dbReference>
<evidence type="ECO:0000313" key="2">
    <source>
        <dbReference type="Proteomes" id="UP000828941"/>
    </source>
</evidence>
<protein>
    <submittedName>
        <fullName evidence="1">Uncharacterized protein</fullName>
    </submittedName>
</protein>
<accession>A0ACB9Q6F0</accession>
<sequence length="210" mass="22122">MATKSSTFSLMLCTVLCMAMLLSSMVAAQAPEAPGLIPFAAEKPSSQAVQQCWSSIADIPGCVLEIYTAFISGQFKALSPACCKGIAEVKSDCRQKIFPSIPVPLLYKFCAGQVSLPMAMLTFQGPGLLPPGPVQCWSSLASIQGCVSEIYGAFSSRRFGSIGLSCCNAIKGINSNCWPMMFPMNPLFPPLLTSSCAAAAALVPPPLPRN</sequence>
<proteinExistence type="predicted"/>
<evidence type="ECO:0000313" key="1">
    <source>
        <dbReference type="EMBL" id="KAI4356160.1"/>
    </source>
</evidence>
<gene>
    <name evidence="1" type="ORF">L6164_000203</name>
</gene>